<dbReference type="KEGG" id="adv:DJ533_09355"/>
<organism evidence="2 3">
    <name type="scientific">Acinetobacter defluvii</name>
    <dbReference type="NCBI Taxonomy" id="1871111"/>
    <lineage>
        <taxon>Bacteria</taxon>
        <taxon>Pseudomonadati</taxon>
        <taxon>Pseudomonadota</taxon>
        <taxon>Gammaproteobacteria</taxon>
        <taxon>Moraxellales</taxon>
        <taxon>Moraxellaceae</taxon>
        <taxon>Acinetobacter</taxon>
    </lineage>
</organism>
<protein>
    <submittedName>
        <fullName evidence="2">Uncharacterized protein</fullName>
    </submittedName>
</protein>
<evidence type="ECO:0000256" key="1">
    <source>
        <dbReference type="SAM" id="SignalP"/>
    </source>
</evidence>
<feature type="signal peptide" evidence="1">
    <location>
        <begin position="1"/>
        <end position="26"/>
    </location>
</feature>
<dbReference type="STRING" id="1871111.GCA_001704615_00304"/>
<dbReference type="RefSeq" id="WP_065992449.1">
    <property type="nucleotide sequence ID" value="NZ_CP029397.2"/>
</dbReference>
<dbReference type="Proteomes" id="UP000245977">
    <property type="component" value="Chromosome"/>
</dbReference>
<keyword evidence="3" id="KW-1185">Reference proteome</keyword>
<dbReference type="EMBL" id="CP029397">
    <property type="protein sequence ID" value="AWL30487.1"/>
    <property type="molecule type" value="Genomic_DNA"/>
</dbReference>
<accession>A0A2S2FHP2</accession>
<gene>
    <name evidence="2" type="ORF">DJ533_09355</name>
</gene>
<evidence type="ECO:0000313" key="3">
    <source>
        <dbReference type="Proteomes" id="UP000245977"/>
    </source>
</evidence>
<keyword evidence="1" id="KW-0732">Signal</keyword>
<name>A0A2S2FHP2_9GAMM</name>
<evidence type="ECO:0000313" key="2">
    <source>
        <dbReference type="EMBL" id="AWL30487.1"/>
    </source>
</evidence>
<dbReference type="AlphaFoldDB" id="A0A2S2FHP2"/>
<sequence length="146" mass="16584">MKIRILKTCAQIFFVISLLSATLTFAQENLKFKNQNLTQDQYNQLIDQFTNKVNATKKVLDESENADASAQKQAFCTRLYAYQQIADISKNNLNLDTANLMLIIANQFLERQQQSFVASGMTQEVFCGSVKVKLSENDIKMAKNDN</sequence>
<reference evidence="2" key="1">
    <citation type="submission" date="2019-08" db="EMBL/GenBank/DDBJ databases">
        <title>The complete genome of Acinetobacter defluvii strain WCHAD010030.</title>
        <authorList>
            <person name="Hu Y."/>
            <person name="Qin J."/>
            <person name="Feng Y."/>
            <person name="Zong Z."/>
        </authorList>
    </citation>
    <scope>NUCLEOTIDE SEQUENCE</scope>
    <source>
        <strain evidence="2">WCHA30</strain>
    </source>
</reference>
<feature type="chain" id="PRO_5015484015" evidence="1">
    <location>
        <begin position="27"/>
        <end position="146"/>
    </location>
</feature>
<proteinExistence type="predicted"/>
<dbReference type="OrthoDB" id="6712147at2"/>